<dbReference type="SUPFAM" id="SSF52402">
    <property type="entry name" value="Adenine nucleotide alpha hydrolases-like"/>
    <property type="match status" value="1"/>
</dbReference>
<evidence type="ECO:0000256" key="2">
    <source>
        <dbReference type="ARBA" id="ARBA00022490"/>
    </source>
</evidence>
<dbReference type="HAMAP" id="MF_01161">
    <property type="entry name" value="tRNA_Ile_lys_synt"/>
    <property type="match status" value="1"/>
</dbReference>
<evidence type="ECO:0000313" key="10">
    <source>
        <dbReference type="EMBL" id="HHF52938.1"/>
    </source>
</evidence>
<evidence type="ECO:0000256" key="6">
    <source>
        <dbReference type="ARBA" id="ARBA00022840"/>
    </source>
</evidence>
<evidence type="ECO:0000256" key="4">
    <source>
        <dbReference type="ARBA" id="ARBA00022694"/>
    </source>
</evidence>
<comment type="function">
    <text evidence="8">Ligates lysine onto the cytidine present at position 34 of the AUA codon-specific tRNA(Ile) that contains the anticodon CAU, in an ATP-dependent manner. Cytidine is converted to lysidine, thus changing the amino acid specificity of the tRNA from methionine to isoleucine.</text>
</comment>
<dbReference type="NCBIfam" id="TIGR02433">
    <property type="entry name" value="lysidine_TilS_C"/>
    <property type="match status" value="1"/>
</dbReference>
<dbReference type="GO" id="GO:0032267">
    <property type="term" value="F:tRNA(Ile)-lysidine synthase activity"/>
    <property type="evidence" value="ECO:0007669"/>
    <property type="project" value="UniProtKB-EC"/>
</dbReference>
<dbReference type="Pfam" id="PF11734">
    <property type="entry name" value="TilS_C"/>
    <property type="match status" value="1"/>
</dbReference>
<dbReference type="GO" id="GO:0005524">
    <property type="term" value="F:ATP binding"/>
    <property type="evidence" value="ECO:0007669"/>
    <property type="project" value="UniProtKB-UniRule"/>
</dbReference>
<comment type="domain">
    <text evidence="8">The N-terminal region contains the highly conserved SGGXDS motif, predicted to be a P-loop motif involved in ATP binding.</text>
</comment>
<keyword evidence="5 8" id="KW-0547">Nucleotide-binding</keyword>
<dbReference type="Gene3D" id="3.40.50.620">
    <property type="entry name" value="HUPs"/>
    <property type="match status" value="1"/>
</dbReference>
<evidence type="ECO:0000256" key="1">
    <source>
        <dbReference type="ARBA" id="ARBA00004496"/>
    </source>
</evidence>
<dbReference type="EC" id="6.3.4.19" evidence="8"/>
<dbReference type="PANTHER" id="PTHR43033:SF1">
    <property type="entry name" value="TRNA(ILE)-LYSIDINE SYNTHASE-RELATED"/>
    <property type="match status" value="1"/>
</dbReference>
<name>A0A7V5HMF4_UNCW3</name>
<evidence type="ECO:0000256" key="3">
    <source>
        <dbReference type="ARBA" id="ARBA00022598"/>
    </source>
</evidence>
<gene>
    <name evidence="8 10" type="primary">tilS</name>
    <name evidence="10" type="ORF">ENL43_01060</name>
</gene>
<dbReference type="CDD" id="cd01992">
    <property type="entry name" value="TilS_N"/>
    <property type="match status" value="1"/>
</dbReference>
<dbReference type="NCBIfam" id="TIGR02432">
    <property type="entry name" value="lysidine_TilS_N"/>
    <property type="match status" value="1"/>
</dbReference>
<keyword evidence="2 8" id="KW-0963">Cytoplasm</keyword>
<keyword evidence="3 8" id="KW-0436">Ligase</keyword>
<evidence type="ECO:0000256" key="8">
    <source>
        <dbReference type="HAMAP-Rule" id="MF_01161"/>
    </source>
</evidence>
<dbReference type="SMART" id="SM00977">
    <property type="entry name" value="TilS_C"/>
    <property type="match status" value="1"/>
</dbReference>
<dbReference type="AlphaFoldDB" id="A0A7V5HMF4"/>
<dbReference type="EMBL" id="DRTX01000063">
    <property type="protein sequence ID" value="HHF52938.1"/>
    <property type="molecule type" value="Genomic_DNA"/>
</dbReference>
<dbReference type="InterPro" id="IPR011063">
    <property type="entry name" value="TilS/TtcA_N"/>
</dbReference>
<dbReference type="PANTHER" id="PTHR43033">
    <property type="entry name" value="TRNA(ILE)-LYSIDINE SYNTHASE-RELATED"/>
    <property type="match status" value="1"/>
</dbReference>
<dbReference type="InterPro" id="IPR012094">
    <property type="entry name" value="tRNA_Ile_lys_synt"/>
</dbReference>
<evidence type="ECO:0000256" key="5">
    <source>
        <dbReference type="ARBA" id="ARBA00022741"/>
    </source>
</evidence>
<dbReference type="Proteomes" id="UP000886050">
    <property type="component" value="Unassembled WGS sequence"/>
</dbReference>
<reference evidence="10" key="1">
    <citation type="journal article" date="2020" name="mSystems">
        <title>Genome- and Community-Level Interaction Insights into Carbon Utilization and Element Cycling Functions of Hydrothermarchaeota in Hydrothermal Sediment.</title>
        <authorList>
            <person name="Zhou Z."/>
            <person name="Liu Y."/>
            <person name="Xu W."/>
            <person name="Pan J."/>
            <person name="Luo Z.H."/>
            <person name="Li M."/>
        </authorList>
    </citation>
    <scope>NUCLEOTIDE SEQUENCE [LARGE SCALE GENOMIC DNA]</scope>
    <source>
        <strain evidence="10">HyVt-96</strain>
    </source>
</reference>
<keyword evidence="4 8" id="KW-0819">tRNA processing</keyword>
<evidence type="ECO:0000259" key="9">
    <source>
        <dbReference type="SMART" id="SM00977"/>
    </source>
</evidence>
<comment type="similarity">
    <text evidence="8">Belongs to the tRNA(Ile)-lysidine synthase family.</text>
</comment>
<accession>A0A7V5HMF4</accession>
<comment type="caution">
    <text evidence="10">The sequence shown here is derived from an EMBL/GenBank/DDBJ whole genome shotgun (WGS) entry which is preliminary data.</text>
</comment>
<evidence type="ECO:0000256" key="7">
    <source>
        <dbReference type="ARBA" id="ARBA00048539"/>
    </source>
</evidence>
<organism evidence="10">
    <name type="scientific">candidate division WOR-3 bacterium</name>
    <dbReference type="NCBI Taxonomy" id="2052148"/>
    <lineage>
        <taxon>Bacteria</taxon>
        <taxon>Bacteria division WOR-3</taxon>
    </lineage>
</organism>
<protein>
    <recommendedName>
        <fullName evidence="8">tRNA(Ile)-lysidine synthase</fullName>
        <ecNumber evidence="8">6.3.4.19</ecNumber>
    </recommendedName>
    <alternativeName>
        <fullName evidence="8">tRNA(Ile)-2-lysyl-cytidine synthase</fullName>
    </alternativeName>
    <alternativeName>
        <fullName evidence="8">tRNA(Ile)-lysidine synthetase</fullName>
    </alternativeName>
</protein>
<dbReference type="InterPro" id="IPR012796">
    <property type="entry name" value="Lysidine-tRNA-synth_C"/>
</dbReference>
<proteinExistence type="inferred from homology"/>
<dbReference type="Pfam" id="PF01171">
    <property type="entry name" value="ATP_bind_3"/>
    <property type="match status" value="1"/>
</dbReference>
<dbReference type="SUPFAM" id="SSF56037">
    <property type="entry name" value="PheT/TilS domain"/>
    <property type="match status" value="1"/>
</dbReference>
<dbReference type="GO" id="GO:0006400">
    <property type="term" value="P:tRNA modification"/>
    <property type="evidence" value="ECO:0007669"/>
    <property type="project" value="UniProtKB-UniRule"/>
</dbReference>
<dbReference type="GO" id="GO:0005737">
    <property type="term" value="C:cytoplasm"/>
    <property type="evidence" value="ECO:0007669"/>
    <property type="project" value="UniProtKB-SubCell"/>
</dbReference>
<comment type="catalytic activity">
    <reaction evidence="7 8">
        <text>cytidine(34) in tRNA(Ile2) + L-lysine + ATP = lysidine(34) in tRNA(Ile2) + AMP + diphosphate + H(+)</text>
        <dbReference type="Rhea" id="RHEA:43744"/>
        <dbReference type="Rhea" id="RHEA-COMP:10625"/>
        <dbReference type="Rhea" id="RHEA-COMP:10670"/>
        <dbReference type="ChEBI" id="CHEBI:15378"/>
        <dbReference type="ChEBI" id="CHEBI:30616"/>
        <dbReference type="ChEBI" id="CHEBI:32551"/>
        <dbReference type="ChEBI" id="CHEBI:33019"/>
        <dbReference type="ChEBI" id="CHEBI:82748"/>
        <dbReference type="ChEBI" id="CHEBI:83665"/>
        <dbReference type="ChEBI" id="CHEBI:456215"/>
        <dbReference type="EC" id="6.3.4.19"/>
    </reaction>
</comment>
<feature type="domain" description="Lysidine-tRNA(Ile) synthetase C-terminal" evidence="9">
    <location>
        <begin position="366"/>
        <end position="428"/>
    </location>
</feature>
<feature type="binding site" evidence="8">
    <location>
        <begin position="30"/>
        <end position="35"/>
    </location>
    <ligand>
        <name>ATP</name>
        <dbReference type="ChEBI" id="CHEBI:30616"/>
    </ligand>
</feature>
<keyword evidence="6 8" id="KW-0067">ATP-binding</keyword>
<comment type="subcellular location">
    <subcellularLocation>
        <location evidence="1 8">Cytoplasm</location>
    </subcellularLocation>
</comment>
<dbReference type="InterPro" id="IPR012795">
    <property type="entry name" value="tRNA_Ile_lys_synt_N"/>
</dbReference>
<dbReference type="InterPro" id="IPR014729">
    <property type="entry name" value="Rossmann-like_a/b/a_fold"/>
</dbReference>
<sequence>MKDTIFQQVFKALKDFNMIEKGDSILIAFSGGPDSVMLLYVLKSLQKKFNLKLAAYHLNHMLRGEEAKRDEEFARKLAEEWNIPFYSEKIDIKKYKREKVGSLEEIARGIRYERYHYWKERLKFRKVALGHTKTDSVETFIYNLIRGSGLKGLSGIPPVRDFYIRPLIYLERDEIQEFLKIKNIPFVIDSTNLEPEFTRNKIRLQLLPLLEEIRKGAIQKIFHSSLILKEAEDFIQCEVKKLLKKAIKEVFEGDWLLDTSLIKSYHLFIKKSLFHYLFGFNFEEAGTILNILEKGGRIRLRDFYISSSFGELYISKKERKFPDTVLQEPGILEFDEFNLKIILEREEKTTHNMVYNTNISWDYLPLIVRSRREGDRVHGKKLKDYFISKKIPEWRRKLIPVFEHAGEIIWVPGIYLKRGIEGDLKLEVCKIHGEKFWVFDK</sequence>